<dbReference type="Proteomes" id="UP001518872">
    <property type="component" value="Unassembled WGS sequence"/>
</dbReference>
<name>A0ABS2J0N7_9ACTN</name>
<sequence>MPQQWGADPRQQTAQGRWRGLGLPDGMTFYEVRCLIDEPGWVGPVPNLGYRVYLGRSGGYLRRVNGEIAFADATSVLLTRPGDEMSVAHPLGCGDVYSCLEIRPEVLEERPDARDWFTRRSWDGQLDAALDLEHRMLVARSRRGLDGFELTEHTHQFLATLLSGSPLGRGAPGADLDRAVGRRPATLAAHRRLADQARQVLAASGFTLGLTEVARLVGCSPHHLSRVFQRVTGRSLTAYRNELRVRAVLDLLGRSDPPRLVTIAAEYGFADQAHLSRVVRERVGHPPARLRRLLAPAD</sequence>
<evidence type="ECO:0000256" key="3">
    <source>
        <dbReference type="ARBA" id="ARBA00023163"/>
    </source>
</evidence>
<protein>
    <submittedName>
        <fullName evidence="5">Helix-turn-helix transcriptional regulator</fullName>
    </submittedName>
</protein>
<dbReference type="PANTHER" id="PTHR46796">
    <property type="entry name" value="HTH-TYPE TRANSCRIPTIONAL ACTIVATOR RHAS-RELATED"/>
    <property type="match status" value="1"/>
</dbReference>
<dbReference type="InterPro" id="IPR009057">
    <property type="entry name" value="Homeodomain-like_sf"/>
</dbReference>
<dbReference type="RefSeq" id="WP_204927508.1">
    <property type="nucleotide sequence ID" value="NZ_JAFEUC010000014.1"/>
</dbReference>
<keyword evidence="1" id="KW-0805">Transcription regulation</keyword>
<reference evidence="5 6" key="1">
    <citation type="submission" date="2021-02" db="EMBL/GenBank/DDBJ databases">
        <authorList>
            <person name="Ra J.-S."/>
        </authorList>
    </citation>
    <scope>NUCLEOTIDE SEQUENCE [LARGE SCALE GENOMIC DNA]</scope>
    <source>
        <strain evidence="5 6">MMS20-R1-14</strain>
    </source>
</reference>
<evidence type="ECO:0000256" key="1">
    <source>
        <dbReference type="ARBA" id="ARBA00023015"/>
    </source>
</evidence>
<dbReference type="Pfam" id="PF12833">
    <property type="entry name" value="HTH_18"/>
    <property type="match status" value="1"/>
</dbReference>
<keyword evidence="6" id="KW-1185">Reference proteome</keyword>
<organism evidence="5 6">
    <name type="scientific">Micromonospora humida</name>
    <dbReference type="NCBI Taxonomy" id="2809018"/>
    <lineage>
        <taxon>Bacteria</taxon>
        <taxon>Bacillati</taxon>
        <taxon>Actinomycetota</taxon>
        <taxon>Actinomycetes</taxon>
        <taxon>Micromonosporales</taxon>
        <taxon>Micromonosporaceae</taxon>
        <taxon>Micromonospora</taxon>
    </lineage>
</organism>
<feature type="domain" description="HTH araC/xylS-type" evidence="4">
    <location>
        <begin position="191"/>
        <end position="293"/>
    </location>
</feature>
<keyword evidence="3" id="KW-0804">Transcription</keyword>
<dbReference type="InterPro" id="IPR018062">
    <property type="entry name" value="HTH_AraC-typ_CS"/>
</dbReference>
<dbReference type="InterPro" id="IPR018060">
    <property type="entry name" value="HTH_AraC"/>
</dbReference>
<dbReference type="SUPFAM" id="SSF46689">
    <property type="entry name" value="Homeodomain-like"/>
    <property type="match status" value="1"/>
</dbReference>
<dbReference type="EMBL" id="JAFEUC010000014">
    <property type="protein sequence ID" value="MBM7079706.1"/>
    <property type="molecule type" value="Genomic_DNA"/>
</dbReference>
<evidence type="ECO:0000259" key="4">
    <source>
        <dbReference type="PROSITE" id="PS01124"/>
    </source>
</evidence>
<gene>
    <name evidence="5" type="ORF">JQX11_25670</name>
</gene>
<keyword evidence="2" id="KW-0238">DNA-binding</keyword>
<evidence type="ECO:0000256" key="2">
    <source>
        <dbReference type="ARBA" id="ARBA00023125"/>
    </source>
</evidence>
<dbReference type="PROSITE" id="PS00041">
    <property type="entry name" value="HTH_ARAC_FAMILY_1"/>
    <property type="match status" value="1"/>
</dbReference>
<comment type="caution">
    <text evidence="5">The sequence shown here is derived from an EMBL/GenBank/DDBJ whole genome shotgun (WGS) entry which is preliminary data.</text>
</comment>
<evidence type="ECO:0000313" key="5">
    <source>
        <dbReference type="EMBL" id="MBM7079706.1"/>
    </source>
</evidence>
<proteinExistence type="predicted"/>
<dbReference type="SMART" id="SM00342">
    <property type="entry name" value="HTH_ARAC"/>
    <property type="match status" value="1"/>
</dbReference>
<dbReference type="PROSITE" id="PS01124">
    <property type="entry name" value="HTH_ARAC_FAMILY_2"/>
    <property type="match status" value="1"/>
</dbReference>
<accession>A0ABS2J0N7</accession>
<dbReference type="InterPro" id="IPR050204">
    <property type="entry name" value="AraC_XylS_family_regulators"/>
</dbReference>
<evidence type="ECO:0000313" key="6">
    <source>
        <dbReference type="Proteomes" id="UP001518872"/>
    </source>
</evidence>
<dbReference type="Gene3D" id="1.10.10.60">
    <property type="entry name" value="Homeodomain-like"/>
    <property type="match status" value="1"/>
</dbReference>